<proteinExistence type="predicted"/>
<evidence type="ECO:0000256" key="9">
    <source>
        <dbReference type="SAM" id="Phobius"/>
    </source>
</evidence>
<evidence type="ECO:0000256" key="3">
    <source>
        <dbReference type="ARBA" id="ARBA00022676"/>
    </source>
</evidence>
<dbReference type="GO" id="GO:0016763">
    <property type="term" value="F:pentosyltransferase activity"/>
    <property type="evidence" value="ECO:0007669"/>
    <property type="project" value="TreeGrafter"/>
</dbReference>
<evidence type="ECO:0000256" key="6">
    <source>
        <dbReference type="ARBA" id="ARBA00022989"/>
    </source>
</evidence>
<evidence type="ECO:0000313" key="12">
    <source>
        <dbReference type="Proteomes" id="UP000293671"/>
    </source>
</evidence>
<organism evidence="11 12">
    <name type="scientific">Rivibacter subsaxonicus</name>
    <dbReference type="NCBI Taxonomy" id="457575"/>
    <lineage>
        <taxon>Bacteria</taxon>
        <taxon>Pseudomonadati</taxon>
        <taxon>Pseudomonadota</taxon>
        <taxon>Betaproteobacteria</taxon>
        <taxon>Burkholderiales</taxon>
        <taxon>Rivibacter</taxon>
    </lineage>
</organism>
<dbReference type="PANTHER" id="PTHR33908:SF3">
    <property type="entry name" value="UNDECAPRENYL PHOSPHATE-ALPHA-4-AMINO-4-DEOXY-L-ARABINOSE ARABINOSYL TRANSFERASE"/>
    <property type="match status" value="1"/>
</dbReference>
<dbReference type="RefSeq" id="WP_165393227.1">
    <property type="nucleotide sequence ID" value="NZ_SHKP01000004.1"/>
</dbReference>
<feature type="transmembrane region" description="Helical" evidence="9">
    <location>
        <begin position="346"/>
        <end position="364"/>
    </location>
</feature>
<comment type="subcellular location">
    <subcellularLocation>
        <location evidence="1">Cell membrane</location>
        <topology evidence="1">Multi-pass membrane protein</topology>
    </subcellularLocation>
</comment>
<keyword evidence="5 9" id="KW-0812">Transmembrane</keyword>
<feature type="transmembrane region" description="Helical" evidence="9">
    <location>
        <begin position="77"/>
        <end position="94"/>
    </location>
</feature>
<dbReference type="PANTHER" id="PTHR33908">
    <property type="entry name" value="MANNOSYLTRANSFERASE YKCB-RELATED"/>
    <property type="match status" value="1"/>
</dbReference>
<feature type="transmembrane region" description="Helical" evidence="9">
    <location>
        <begin position="323"/>
        <end position="341"/>
    </location>
</feature>
<feature type="domain" description="Glycosyltransferase RgtA/B/C/D-like" evidence="10">
    <location>
        <begin position="55"/>
        <end position="215"/>
    </location>
</feature>
<feature type="compositionally biased region" description="Low complexity" evidence="8">
    <location>
        <begin position="297"/>
        <end position="315"/>
    </location>
</feature>
<evidence type="ECO:0000256" key="1">
    <source>
        <dbReference type="ARBA" id="ARBA00004651"/>
    </source>
</evidence>
<evidence type="ECO:0000256" key="4">
    <source>
        <dbReference type="ARBA" id="ARBA00022679"/>
    </source>
</evidence>
<feature type="transmembrane region" description="Helical" evidence="9">
    <location>
        <begin position="200"/>
        <end position="220"/>
    </location>
</feature>
<dbReference type="InterPro" id="IPR050297">
    <property type="entry name" value="LipidA_mod_glycosyltrf_83"/>
</dbReference>
<dbReference type="AlphaFoldDB" id="A0A4Q7W0P5"/>
<keyword evidence="4 11" id="KW-0808">Transferase</keyword>
<keyword evidence="7 9" id="KW-0472">Membrane</keyword>
<evidence type="ECO:0000256" key="8">
    <source>
        <dbReference type="SAM" id="MobiDB-lite"/>
    </source>
</evidence>
<evidence type="ECO:0000256" key="2">
    <source>
        <dbReference type="ARBA" id="ARBA00022475"/>
    </source>
</evidence>
<accession>A0A4Q7W0P5</accession>
<name>A0A4Q7W0P5_9BURK</name>
<dbReference type="GO" id="GO:0009103">
    <property type="term" value="P:lipopolysaccharide biosynthetic process"/>
    <property type="evidence" value="ECO:0007669"/>
    <property type="project" value="UniProtKB-ARBA"/>
</dbReference>
<comment type="caution">
    <text evidence="11">The sequence shown here is derived from an EMBL/GenBank/DDBJ whole genome shotgun (WGS) entry which is preliminary data.</text>
</comment>
<protein>
    <submittedName>
        <fullName evidence="11">4-amino-4-deoxy-L-arabinose transferase-like glycosyltransferase</fullName>
    </submittedName>
</protein>
<dbReference type="GO" id="GO:0005886">
    <property type="term" value="C:plasma membrane"/>
    <property type="evidence" value="ECO:0007669"/>
    <property type="project" value="UniProtKB-SubCell"/>
</dbReference>
<keyword evidence="3" id="KW-0328">Glycosyltransferase</keyword>
<feature type="transmembrane region" description="Helical" evidence="9">
    <location>
        <begin position="271"/>
        <end position="293"/>
    </location>
</feature>
<dbReference type="Proteomes" id="UP000293671">
    <property type="component" value="Unassembled WGS sequence"/>
</dbReference>
<gene>
    <name evidence="11" type="ORF">EV670_0786</name>
</gene>
<evidence type="ECO:0000259" key="10">
    <source>
        <dbReference type="Pfam" id="PF13231"/>
    </source>
</evidence>
<feature type="transmembrane region" description="Helical" evidence="9">
    <location>
        <begin position="426"/>
        <end position="445"/>
    </location>
</feature>
<feature type="transmembrane region" description="Helical" evidence="9">
    <location>
        <begin position="157"/>
        <end position="188"/>
    </location>
</feature>
<sequence>MLALCIWGLAALTCLLCLLLPRMDGDAAVYALIAKNMVLTGDWTNLYFQGKDWLDKPHLPFWLVAGSFELFGVNERAYLLPGLLFYLLGAWATYRLARHFYAERRVALVATLLYLSLLGPLLAASDQKAEVYLLGLLPSASYAWLKFERRGTFRWGLLGALFTACALMTKGVFVLLLVGSGLVALLLWRRDWAGLFHWKWLAAAAGCLLFLMPELASLYLQFDAHPEKQLFGRDHVSGVRFFFWDGQFGRFLNTGPIQNEKGSPWFFFHNLLWTFFPWVLALLAAAAATLSGLSRRTTASSTSGDGPATTAADGARPGQEAQVFLWTMFLTSFALFSATAYQMDYYLVIAFPYAAILCARWLVVNERRLPRWWLRLHVGFCAFVLLLVIGLGIAQATRGGLNLVLPLLFGLGGIALATILRRPAPLVLALVLGATSAMAAFAFAVQVQRELYLGYNGGRQTALYLNAQAPQRVFLAAPDLKTFNFLSRHPVTKIDDGRALAQALSAGNSLYLVAVADQIDALLAGAPPSLRVEALHDIEELDTPKQFLGKVLKDDRALPRRTIRVLRLSTT</sequence>
<dbReference type="InterPro" id="IPR038731">
    <property type="entry name" value="RgtA/B/C-like"/>
</dbReference>
<dbReference type="Pfam" id="PF13231">
    <property type="entry name" value="PMT_2"/>
    <property type="match status" value="1"/>
</dbReference>
<dbReference type="GO" id="GO:0010041">
    <property type="term" value="P:response to iron(III) ion"/>
    <property type="evidence" value="ECO:0007669"/>
    <property type="project" value="TreeGrafter"/>
</dbReference>
<dbReference type="EMBL" id="SHKP01000004">
    <property type="protein sequence ID" value="RZU02757.1"/>
    <property type="molecule type" value="Genomic_DNA"/>
</dbReference>
<feature type="region of interest" description="Disordered" evidence="8">
    <location>
        <begin position="296"/>
        <end position="315"/>
    </location>
</feature>
<evidence type="ECO:0000256" key="7">
    <source>
        <dbReference type="ARBA" id="ARBA00023136"/>
    </source>
</evidence>
<reference evidence="11 12" key="1">
    <citation type="submission" date="2019-02" db="EMBL/GenBank/DDBJ databases">
        <title>Genomic Encyclopedia of Type Strains, Phase IV (KMG-IV): sequencing the most valuable type-strain genomes for metagenomic binning, comparative biology and taxonomic classification.</title>
        <authorList>
            <person name="Goeker M."/>
        </authorList>
    </citation>
    <scope>NUCLEOTIDE SEQUENCE [LARGE SCALE GENOMIC DNA]</scope>
    <source>
        <strain evidence="11 12">DSM 19570</strain>
    </source>
</reference>
<keyword evidence="2" id="KW-1003">Cell membrane</keyword>
<feature type="transmembrane region" description="Helical" evidence="9">
    <location>
        <begin position="106"/>
        <end position="123"/>
    </location>
</feature>
<evidence type="ECO:0000313" key="11">
    <source>
        <dbReference type="EMBL" id="RZU02757.1"/>
    </source>
</evidence>
<evidence type="ECO:0000256" key="5">
    <source>
        <dbReference type="ARBA" id="ARBA00022692"/>
    </source>
</evidence>
<keyword evidence="12" id="KW-1185">Reference proteome</keyword>
<feature type="transmembrane region" description="Helical" evidence="9">
    <location>
        <begin position="376"/>
        <end position="394"/>
    </location>
</feature>
<keyword evidence="6 9" id="KW-1133">Transmembrane helix</keyword>
<feature type="transmembrane region" description="Helical" evidence="9">
    <location>
        <begin position="401"/>
        <end position="420"/>
    </location>
</feature>